<proteinExistence type="predicted"/>
<dbReference type="EMBL" id="BK059103">
    <property type="protein sequence ID" value="DAE30317.1"/>
    <property type="molecule type" value="Genomic_DNA"/>
</dbReference>
<sequence length="70" mass="7841">MKKEHKINEVRGVVVSRALLEEHGYDGDMPTDEQIQIIANELLEYWGVSNGFKDALASTMSNMFGIEVKG</sequence>
<evidence type="ECO:0000313" key="1">
    <source>
        <dbReference type="EMBL" id="DAE30317.1"/>
    </source>
</evidence>
<name>A0A8S5RGW2_9VIRU</name>
<reference evidence="1" key="1">
    <citation type="journal article" date="2021" name="Proc. Natl. Acad. Sci. U.S.A.">
        <title>A Catalog of Tens of Thousands of Viruses from Human Metagenomes Reveals Hidden Associations with Chronic Diseases.</title>
        <authorList>
            <person name="Tisza M.J."/>
            <person name="Buck C.B."/>
        </authorList>
    </citation>
    <scope>NUCLEOTIDE SEQUENCE</scope>
    <source>
        <strain evidence="1">Ct5rm7</strain>
    </source>
</reference>
<protein>
    <submittedName>
        <fullName evidence="1">Uncharacterized protein</fullName>
    </submittedName>
</protein>
<accession>A0A8S5RGW2</accession>
<organism evidence="1">
    <name type="scientific">virus sp. ct5rm7</name>
    <dbReference type="NCBI Taxonomy" id="2827298"/>
    <lineage>
        <taxon>Viruses</taxon>
    </lineage>
</organism>